<protein>
    <recommendedName>
        <fullName evidence="6">Methyl-accepting transducer domain-containing protein</fullName>
    </recommendedName>
</protein>
<evidence type="ECO:0000259" key="6">
    <source>
        <dbReference type="PROSITE" id="PS50111"/>
    </source>
</evidence>
<organism evidence="7 8">
    <name type="scientific">Craterilacuibacter sinensis</name>
    <dbReference type="NCBI Taxonomy" id="2686017"/>
    <lineage>
        <taxon>Bacteria</taxon>
        <taxon>Pseudomonadati</taxon>
        <taxon>Pseudomonadota</taxon>
        <taxon>Betaproteobacteria</taxon>
        <taxon>Neisseriales</taxon>
        <taxon>Neisseriaceae</taxon>
        <taxon>Craterilacuibacter</taxon>
    </lineage>
</organism>
<sequence length="691" mass="74938">MFSLRTLLLRQTLLIAAVILAGALLVVQQSVHLNEAEAANRQTSAAIAAFKDVRFHVVQIQQFLTDASAVGVAEFNDARQHRDSAKALLQQLGQQQTELASEIHAASALIDPLYNTGERMTHAYIGSGREAGNAIMKQPETGFDAAAARLAGTLDQLASRLDAKVAADAAQADASMRDLIYTSCAVSLLALLLLLGGNIRLGKRLFSIMGGEPALAQQLVRAVANGRLQTHENPRGDSVLGSLDQMVRQLAQHLRNIHQASQQIAVSSYQISEISGDIVSVNRTQSEQAQEVSEASNAVQTAVSEVKLLSDQAIAQVEETRLRALDGLKAVQNSQAEMGTIGERTQEAEDKVRALMQAGEEIGNIVDVIRHITEQTNILSLNAAIEAARAGESGRGFAVVADEVRNLAQRTASATNDIMAIIQRFSTLLAESGHAINAIASSTQSGLAQSANTLATIDAIAQSAEDTRQVARQIHHVVDQQNECVLRQQMRLSGLYDTLEQSTARVHTTGLISHDLYEVTQKLRDLLASFEFEREPEALLPVNEQRTKPRADNNLLVKLSHHQQQLECISTDLSLCGMKLRLPEPLTQPDGDVQLEIMTPFANLEDYRNQQPLRLKGKIVWQKDVAGQTMLALNYTAQLSANEKTRLESCFAFLGKAAHFGTPTSSARRDGKTEPAISRPQLALSPSPAAR</sequence>
<evidence type="ECO:0000256" key="3">
    <source>
        <dbReference type="PROSITE-ProRule" id="PRU00284"/>
    </source>
</evidence>
<dbReference type="PRINTS" id="PR00260">
    <property type="entry name" value="CHEMTRNSDUCR"/>
</dbReference>
<evidence type="ECO:0000256" key="2">
    <source>
        <dbReference type="ARBA" id="ARBA00029447"/>
    </source>
</evidence>
<dbReference type="SUPFAM" id="SSF141371">
    <property type="entry name" value="PilZ domain-like"/>
    <property type="match status" value="1"/>
</dbReference>
<evidence type="ECO:0000313" key="7">
    <source>
        <dbReference type="EMBL" id="MXR36684.1"/>
    </source>
</evidence>
<keyword evidence="5" id="KW-0472">Membrane</keyword>
<feature type="domain" description="Methyl-accepting transducer" evidence="6">
    <location>
        <begin position="260"/>
        <end position="496"/>
    </location>
</feature>
<evidence type="ECO:0000256" key="1">
    <source>
        <dbReference type="ARBA" id="ARBA00023224"/>
    </source>
</evidence>
<gene>
    <name evidence="7" type="ORF">GQF02_06845</name>
</gene>
<dbReference type="InterPro" id="IPR004089">
    <property type="entry name" value="MCPsignal_dom"/>
</dbReference>
<dbReference type="PANTHER" id="PTHR32089">
    <property type="entry name" value="METHYL-ACCEPTING CHEMOTAXIS PROTEIN MCPB"/>
    <property type="match status" value="1"/>
</dbReference>
<comment type="caution">
    <text evidence="7">The sequence shown here is derived from an EMBL/GenBank/DDBJ whole genome shotgun (WGS) entry which is preliminary data.</text>
</comment>
<evidence type="ECO:0000313" key="8">
    <source>
        <dbReference type="Proteomes" id="UP000467214"/>
    </source>
</evidence>
<dbReference type="GO" id="GO:0035438">
    <property type="term" value="F:cyclic-di-GMP binding"/>
    <property type="evidence" value="ECO:0007669"/>
    <property type="project" value="InterPro"/>
</dbReference>
<evidence type="ECO:0000256" key="4">
    <source>
        <dbReference type="SAM" id="MobiDB-lite"/>
    </source>
</evidence>
<dbReference type="GO" id="GO:0004888">
    <property type="term" value="F:transmembrane signaling receptor activity"/>
    <property type="evidence" value="ECO:0007669"/>
    <property type="project" value="InterPro"/>
</dbReference>
<dbReference type="Gene3D" id="1.10.287.950">
    <property type="entry name" value="Methyl-accepting chemotaxis protein"/>
    <property type="match status" value="1"/>
</dbReference>
<feature type="transmembrane region" description="Helical" evidence="5">
    <location>
        <begin position="179"/>
        <end position="199"/>
    </location>
</feature>
<dbReference type="RefSeq" id="WP_160795831.1">
    <property type="nucleotide sequence ID" value="NZ_WSSB01000005.1"/>
</dbReference>
<accession>A0A845BN46</accession>
<feature type="region of interest" description="Disordered" evidence="4">
    <location>
        <begin position="662"/>
        <end position="691"/>
    </location>
</feature>
<proteinExistence type="inferred from homology"/>
<dbReference type="InterPro" id="IPR009875">
    <property type="entry name" value="PilZ_domain"/>
</dbReference>
<comment type="similarity">
    <text evidence="2">Belongs to the methyl-accepting chemotaxis (MCP) protein family.</text>
</comment>
<dbReference type="SMART" id="SM00283">
    <property type="entry name" value="MA"/>
    <property type="match status" value="1"/>
</dbReference>
<keyword evidence="1 3" id="KW-0807">Transducer</keyword>
<keyword evidence="8" id="KW-1185">Reference proteome</keyword>
<dbReference type="Gene3D" id="2.40.10.220">
    <property type="entry name" value="predicted glycosyltransferase like domains"/>
    <property type="match status" value="1"/>
</dbReference>
<evidence type="ECO:0000256" key="5">
    <source>
        <dbReference type="SAM" id="Phobius"/>
    </source>
</evidence>
<name>A0A845BN46_9NEIS</name>
<dbReference type="SUPFAM" id="SSF58104">
    <property type="entry name" value="Methyl-accepting chemotaxis protein (MCP) signaling domain"/>
    <property type="match status" value="1"/>
</dbReference>
<reference evidence="7 8" key="1">
    <citation type="submission" date="2019-12" db="EMBL/GenBank/DDBJ databases">
        <title>Neisseriaceae gen. nov. sp. Genome sequencing and assembly.</title>
        <authorList>
            <person name="Liu Z."/>
            <person name="Li A."/>
        </authorList>
    </citation>
    <scope>NUCLEOTIDE SEQUENCE [LARGE SCALE GENOMIC DNA]</scope>
    <source>
        <strain evidence="7 8">B2N2-7</strain>
    </source>
</reference>
<dbReference type="GO" id="GO:0016020">
    <property type="term" value="C:membrane"/>
    <property type="evidence" value="ECO:0007669"/>
    <property type="project" value="InterPro"/>
</dbReference>
<dbReference type="AlphaFoldDB" id="A0A845BN46"/>
<dbReference type="EMBL" id="WSSB01000005">
    <property type="protein sequence ID" value="MXR36684.1"/>
    <property type="molecule type" value="Genomic_DNA"/>
</dbReference>
<dbReference type="Proteomes" id="UP000467214">
    <property type="component" value="Unassembled WGS sequence"/>
</dbReference>
<keyword evidence="5" id="KW-1133">Transmembrane helix</keyword>
<dbReference type="GO" id="GO:0007165">
    <property type="term" value="P:signal transduction"/>
    <property type="evidence" value="ECO:0007669"/>
    <property type="project" value="UniProtKB-KW"/>
</dbReference>
<dbReference type="Pfam" id="PF07238">
    <property type="entry name" value="PilZ"/>
    <property type="match status" value="1"/>
</dbReference>
<dbReference type="GO" id="GO:0006935">
    <property type="term" value="P:chemotaxis"/>
    <property type="evidence" value="ECO:0007669"/>
    <property type="project" value="InterPro"/>
</dbReference>
<keyword evidence="5" id="KW-0812">Transmembrane</keyword>
<dbReference type="InterPro" id="IPR004090">
    <property type="entry name" value="Chemotax_Me-accpt_rcpt"/>
</dbReference>
<dbReference type="Pfam" id="PF00015">
    <property type="entry name" value="MCPsignal"/>
    <property type="match status" value="1"/>
</dbReference>
<dbReference type="PROSITE" id="PS50111">
    <property type="entry name" value="CHEMOTAXIS_TRANSDUC_2"/>
    <property type="match status" value="1"/>
</dbReference>
<dbReference type="PANTHER" id="PTHR32089:SF112">
    <property type="entry name" value="LYSOZYME-LIKE PROTEIN-RELATED"/>
    <property type="match status" value="1"/>
</dbReference>